<reference evidence="2 3" key="1">
    <citation type="submission" date="2020-07" db="EMBL/GenBank/DDBJ databases">
        <title>Novel species isolated from subtropical streams in China.</title>
        <authorList>
            <person name="Lu H."/>
        </authorList>
    </citation>
    <scope>NUCLEOTIDE SEQUENCE [LARGE SCALE GENOMIC DNA]</scope>
    <source>
        <strain evidence="2 3">LX20W</strain>
    </source>
</reference>
<feature type="region of interest" description="Disordered" evidence="1">
    <location>
        <begin position="151"/>
        <end position="221"/>
    </location>
</feature>
<evidence type="ECO:0000256" key="1">
    <source>
        <dbReference type="SAM" id="MobiDB-lite"/>
    </source>
</evidence>
<accession>A0A7W2EX77</accession>
<protein>
    <submittedName>
        <fullName evidence="2">Uncharacterized protein</fullName>
    </submittedName>
</protein>
<gene>
    <name evidence="2" type="ORF">H3H37_24450</name>
</gene>
<sequence length="221" mass="24207">MAVYYKQVRLPSDVLEALGDHSGHWWSAPELEPVIVEAIRAFIKPASATRQPPADMDAGGYQWKQLFLPEGTRLRASFGGIPSFAVVEGDDIVCDGRTVSPSGFANQQGCGNRNAWKAVWLRFPGSEQWLLADVCRARQNAAISRLFNGDAPTADRATAPHPVPASRAKRAGNPQSKPKKKAIRPPDMAARVQNEGKQREHGAGRSARRKRRAQKRVPGNP</sequence>
<name>A0A7W2EX77_9BURK</name>
<comment type="caution">
    <text evidence="2">The sequence shown here is derived from an EMBL/GenBank/DDBJ whole genome shotgun (WGS) entry which is preliminary data.</text>
</comment>
<dbReference type="EMBL" id="JACEZT010000028">
    <property type="protein sequence ID" value="MBA5640220.1"/>
    <property type="molecule type" value="Genomic_DNA"/>
</dbReference>
<evidence type="ECO:0000313" key="2">
    <source>
        <dbReference type="EMBL" id="MBA5640220.1"/>
    </source>
</evidence>
<keyword evidence="3" id="KW-1185">Reference proteome</keyword>
<organism evidence="2 3">
    <name type="scientific">Rugamonas brunnea</name>
    <dbReference type="NCBI Taxonomy" id="2758569"/>
    <lineage>
        <taxon>Bacteria</taxon>
        <taxon>Pseudomonadati</taxon>
        <taxon>Pseudomonadota</taxon>
        <taxon>Betaproteobacteria</taxon>
        <taxon>Burkholderiales</taxon>
        <taxon>Oxalobacteraceae</taxon>
        <taxon>Telluria group</taxon>
        <taxon>Rugamonas</taxon>
    </lineage>
</organism>
<proteinExistence type="predicted"/>
<dbReference type="AlphaFoldDB" id="A0A7W2EX77"/>
<dbReference type="RefSeq" id="WP_182167429.1">
    <property type="nucleotide sequence ID" value="NZ_JACEZT010000028.1"/>
</dbReference>
<dbReference type="Proteomes" id="UP000534388">
    <property type="component" value="Unassembled WGS sequence"/>
</dbReference>
<feature type="compositionally biased region" description="Basic residues" evidence="1">
    <location>
        <begin position="206"/>
        <end position="215"/>
    </location>
</feature>
<feature type="compositionally biased region" description="Basic and acidic residues" evidence="1">
    <location>
        <begin position="194"/>
        <end position="203"/>
    </location>
</feature>
<evidence type="ECO:0000313" key="3">
    <source>
        <dbReference type="Proteomes" id="UP000534388"/>
    </source>
</evidence>